<dbReference type="OrthoDB" id="9793179at2"/>
<dbReference type="GO" id="GO:0008768">
    <property type="term" value="F:UDP-sugar diphosphatase activity"/>
    <property type="evidence" value="ECO:0007669"/>
    <property type="project" value="TreeGrafter"/>
</dbReference>
<keyword evidence="1" id="KW-0732">Signal</keyword>
<name>A0A1H2XJT8_9BACI</name>
<dbReference type="CDD" id="cd00845">
    <property type="entry name" value="MPP_UshA_N_like"/>
    <property type="match status" value="1"/>
</dbReference>
<dbReference type="AlphaFoldDB" id="A0A1H2XJT8"/>
<dbReference type="SUPFAM" id="SSF55816">
    <property type="entry name" value="5'-nucleotidase (syn. UDP-sugar hydrolase), C-terminal domain"/>
    <property type="match status" value="1"/>
</dbReference>
<dbReference type="InterPro" id="IPR004843">
    <property type="entry name" value="Calcineurin-like_PHP"/>
</dbReference>
<keyword evidence="2" id="KW-0547">Nucleotide-binding</keyword>
<dbReference type="EMBL" id="FNNC01000007">
    <property type="protein sequence ID" value="SDW93077.1"/>
    <property type="molecule type" value="Genomic_DNA"/>
</dbReference>
<keyword evidence="6" id="KW-1185">Reference proteome</keyword>
<dbReference type="GO" id="GO:0008253">
    <property type="term" value="F:5'-nucleotidase activity"/>
    <property type="evidence" value="ECO:0007669"/>
    <property type="project" value="TreeGrafter"/>
</dbReference>
<dbReference type="PRINTS" id="PR01607">
    <property type="entry name" value="APYRASEFAMLY"/>
</dbReference>
<dbReference type="Proteomes" id="UP000199488">
    <property type="component" value="Unassembled WGS sequence"/>
</dbReference>
<dbReference type="SUPFAM" id="SSF56300">
    <property type="entry name" value="Metallo-dependent phosphatases"/>
    <property type="match status" value="1"/>
</dbReference>
<feature type="domain" description="5'-Nucleotidase C-terminal" evidence="4">
    <location>
        <begin position="291"/>
        <end position="427"/>
    </location>
</feature>
<dbReference type="Gene3D" id="3.60.21.10">
    <property type="match status" value="1"/>
</dbReference>
<proteinExistence type="inferred from homology"/>
<sequence>MSSSFSVYLYHTNDIHSDLDQWTRTAAYLKEREKFRQERGESVLLLDLGDHTDRVHAVTEATRGKGNVELMNEAGIQYAAVGNNEGITFAKEELNHMYDEAGFQVLLANLFDTDGRRPGWAEPYSIHTTKEGIRIGLLGVTVPFYPFYEGLDWKITEPEHVIETFLPELREQSDVMVLMSHLGYPQDLELAASYDFDVILGAHTHHLLEEPEWVDNTLITQCGKFGTHAGELELQFEGEEQRLSGIVGRTVDMRRLKPSPITERLLGALEDEADKDMNEVVTEIAEPLSVSWTQDSPFASLLADGLREWCKTEISMLNSGLLLHSLPAGPVTKKDIHRLCPHPINPCVVAVKGHVLEEVVKKAFTEEMIRLPLKGFGFRGEMLGHMVFSGMQIEADYEYGEWTVQSIRIGYELLDHAETYELATLDMFTLGPLYTGLSNAESKQYYMPEMMRDILADVLVKQYTAGS</sequence>
<dbReference type="Pfam" id="PF02872">
    <property type="entry name" value="5_nucleotid_C"/>
    <property type="match status" value="1"/>
</dbReference>
<reference evidence="5 6" key="1">
    <citation type="submission" date="2016-10" db="EMBL/GenBank/DDBJ databases">
        <authorList>
            <person name="de Groot N.N."/>
        </authorList>
    </citation>
    <scope>NUCLEOTIDE SEQUENCE [LARGE SCALE GENOMIC DNA]</scope>
    <source>
        <strain evidence="5 6">DSM 23126</strain>
    </source>
</reference>
<evidence type="ECO:0000313" key="6">
    <source>
        <dbReference type="Proteomes" id="UP000199488"/>
    </source>
</evidence>
<evidence type="ECO:0000256" key="2">
    <source>
        <dbReference type="RuleBase" id="RU362119"/>
    </source>
</evidence>
<feature type="domain" description="Calcineurin-like phosphoesterase" evidence="3">
    <location>
        <begin position="10"/>
        <end position="206"/>
    </location>
</feature>
<gene>
    <name evidence="5" type="ORF">SAMN05421781_2783</name>
</gene>
<dbReference type="InterPro" id="IPR036907">
    <property type="entry name" value="5'-Nucleotdase_C_sf"/>
</dbReference>
<evidence type="ECO:0000313" key="5">
    <source>
        <dbReference type="EMBL" id="SDW93077.1"/>
    </source>
</evidence>
<dbReference type="Gene3D" id="3.90.780.10">
    <property type="entry name" value="5'-Nucleotidase, C-terminal domain"/>
    <property type="match status" value="1"/>
</dbReference>
<accession>A0A1H2XJT8</accession>
<evidence type="ECO:0000259" key="4">
    <source>
        <dbReference type="Pfam" id="PF02872"/>
    </source>
</evidence>
<dbReference type="InterPro" id="IPR008334">
    <property type="entry name" value="5'-Nucleotdase_C"/>
</dbReference>
<dbReference type="GO" id="GO:0030288">
    <property type="term" value="C:outer membrane-bounded periplasmic space"/>
    <property type="evidence" value="ECO:0007669"/>
    <property type="project" value="TreeGrafter"/>
</dbReference>
<dbReference type="InterPro" id="IPR006179">
    <property type="entry name" value="5_nucleotidase/apyrase"/>
</dbReference>
<dbReference type="GO" id="GO:0000166">
    <property type="term" value="F:nucleotide binding"/>
    <property type="evidence" value="ECO:0007669"/>
    <property type="project" value="UniProtKB-KW"/>
</dbReference>
<comment type="similarity">
    <text evidence="2">Belongs to the 5'-nucleotidase family.</text>
</comment>
<keyword evidence="2" id="KW-0378">Hydrolase</keyword>
<protein>
    <submittedName>
        <fullName evidence="5">2',3'-cyclic-nucleotide 2'-phosphodiesterase/5'-or 3'-nucleotidase, 5'-nucleotidase family</fullName>
    </submittedName>
</protein>
<dbReference type="PANTHER" id="PTHR11575">
    <property type="entry name" value="5'-NUCLEOTIDASE-RELATED"/>
    <property type="match status" value="1"/>
</dbReference>
<evidence type="ECO:0000256" key="1">
    <source>
        <dbReference type="ARBA" id="ARBA00022729"/>
    </source>
</evidence>
<dbReference type="PANTHER" id="PTHR11575:SF23">
    <property type="entry name" value="5-NUCLEOTIDASE FAMILY PROTEIN"/>
    <property type="match status" value="1"/>
</dbReference>
<dbReference type="InterPro" id="IPR029052">
    <property type="entry name" value="Metallo-depent_PP-like"/>
</dbReference>
<organism evidence="5 6">
    <name type="scientific">Marinococcus luteus</name>
    <dbReference type="NCBI Taxonomy" id="1122204"/>
    <lineage>
        <taxon>Bacteria</taxon>
        <taxon>Bacillati</taxon>
        <taxon>Bacillota</taxon>
        <taxon>Bacilli</taxon>
        <taxon>Bacillales</taxon>
        <taxon>Bacillaceae</taxon>
        <taxon>Marinococcus</taxon>
    </lineage>
</organism>
<dbReference type="PIRSF" id="PIRSF036361">
    <property type="entry name" value="YunD"/>
    <property type="match status" value="1"/>
</dbReference>
<dbReference type="GO" id="GO:0009166">
    <property type="term" value="P:nucleotide catabolic process"/>
    <property type="evidence" value="ECO:0007669"/>
    <property type="project" value="InterPro"/>
</dbReference>
<dbReference type="RefSeq" id="WP_091616369.1">
    <property type="nucleotide sequence ID" value="NZ_FNNC01000007.1"/>
</dbReference>
<dbReference type="InterPro" id="IPR011240">
    <property type="entry name" value="Pesterase_YunD"/>
</dbReference>
<dbReference type="Pfam" id="PF00149">
    <property type="entry name" value="Metallophos"/>
    <property type="match status" value="1"/>
</dbReference>
<dbReference type="STRING" id="1122204.SAMN05421781_2783"/>
<evidence type="ECO:0000259" key="3">
    <source>
        <dbReference type="Pfam" id="PF00149"/>
    </source>
</evidence>